<dbReference type="GO" id="GO:0003677">
    <property type="term" value="F:DNA binding"/>
    <property type="evidence" value="ECO:0007669"/>
    <property type="project" value="UniProtKB-KW"/>
</dbReference>
<protein>
    <submittedName>
        <fullName evidence="2">DNA-binding transcriptional regulator, MarR family</fullName>
    </submittedName>
</protein>
<dbReference type="PRINTS" id="PR00598">
    <property type="entry name" value="HTHMARR"/>
</dbReference>
<dbReference type="STRING" id="1302690.BUE76_02120"/>
<keyword evidence="3" id="KW-1185">Reference proteome</keyword>
<dbReference type="Proteomes" id="UP000184368">
    <property type="component" value="Unassembled WGS sequence"/>
</dbReference>
<evidence type="ECO:0000313" key="3">
    <source>
        <dbReference type="Proteomes" id="UP000184368"/>
    </source>
</evidence>
<proteinExistence type="predicted"/>
<gene>
    <name evidence="2" type="ORF">SAMN05444008_12361</name>
</gene>
<dbReference type="Pfam" id="PF01047">
    <property type="entry name" value="MarR"/>
    <property type="match status" value="1"/>
</dbReference>
<accession>A0A1M5IGK3</accession>
<dbReference type="PANTHER" id="PTHR33164">
    <property type="entry name" value="TRANSCRIPTIONAL REGULATOR, MARR FAMILY"/>
    <property type="match status" value="1"/>
</dbReference>
<evidence type="ECO:0000259" key="1">
    <source>
        <dbReference type="PROSITE" id="PS50995"/>
    </source>
</evidence>
<dbReference type="GO" id="GO:0006950">
    <property type="term" value="P:response to stress"/>
    <property type="evidence" value="ECO:0007669"/>
    <property type="project" value="TreeGrafter"/>
</dbReference>
<name>A0A1M5IGK3_9BACT</name>
<dbReference type="RefSeq" id="WP_073048070.1">
    <property type="nucleotide sequence ID" value="NZ_FQUO01000023.1"/>
</dbReference>
<feature type="domain" description="HTH marR-type" evidence="1">
    <location>
        <begin position="13"/>
        <end position="149"/>
    </location>
</feature>
<organism evidence="2 3">
    <name type="scientific">Cnuella takakiae</name>
    <dbReference type="NCBI Taxonomy" id="1302690"/>
    <lineage>
        <taxon>Bacteria</taxon>
        <taxon>Pseudomonadati</taxon>
        <taxon>Bacteroidota</taxon>
        <taxon>Chitinophagia</taxon>
        <taxon>Chitinophagales</taxon>
        <taxon>Chitinophagaceae</taxon>
        <taxon>Cnuella</taxon>
    </lineage>
</organism>
<dbReference type="PANTHER" id="PTHR33164:SF101">
    <property type="entry name" value="TRANSCRIPTIONAL REPRESSOR MPRA"/>
    <property type="match status" value="1"/>
</dbReference>
<dbReference type="InterPro" id="IPR036390">
    <property type="entry name" value="WH_DNA-bd_sf"/>
</dbReference>
<sequence>MSIEQDIKQAQFRNNHQKAIINIIYTYNWVMERIKNLLATEDITHQQFNILRILRGSFPVPLSTLQIRERMLDKMSDTSRIVDRLVVKGLVTKSISAVDKRLVDVVISDAGQQLLKNLDARVEEMDNVVGGLNEAEAQQLSNLLDQVRGSGK</sequence>
<dbReference type="Gene3D" id="1.10.10.10">
    <property type="entry name" value="Winged helix-like DNA-binding domain superfamily/Winged helix DNA-binding domain"/>
    <property type="match status" value="1"/>
</dbReference>
<evidence type="ECO:0000313" key="2">
    <source>
        <dbReference type="EMBL" id="SHG26913.1"/>
    </source>
</evidence>
<dbReference type="InterPro" id="IPR039422">
    <property type="entry name" value="MarR/SlyA-like"/>
</dbReference>
<dbReference type="PROSITE" id="PS50995">
    <property type="entry name" value="HTH_MARR_2"/>
    <property type="match status" value="1"/>
</dbReference>
<dbReference type="SUPFAM" id="SSF46785">
    <property type="entry name" value="Winged helix' DNA-binding domain"/>
    <property type="match status" value="1"/>
</dbReference>
<dbReference type="InterPro" id="IPR000835">
    <property type="entry name" value="HTH_MarR-typ"/>
</dbReference>
<reference evidence="2 3" key="1">
    <citation type="submission" date="2016-11" db="EMBL/GenBank/DDBJ databases">
        <authorList>
            <person name="Jaros S."/>
            <person name="Januszkiewicz K."/>
            <person name="Wedrychowicz H."/>
        </authorList>
    </citation>
    <scope>NUCLEOTIDE SEQUENCE [LARGE SCALE GENOMIC DNA]</scope>
    <source>
        <strain evidence="2 3">DSM 26897</strain>
    </source>
</reference>
<keyword evidence="2" id="KW-0238">DNA-binding</keyword>
<dbReference type="OrthoDB" id="763883at2"/>
<dbReference type="GO" id="GO:0003700">
    <property type="term" value="F:DNA-binding transcription factor activity"/>
    <property type="evidence" value="ECO:0007669"/>
    <property type="project" value="InterPro"/>
</dbReference>
<dbReference type="AlphaFoldDB" id="A0A1M5IGK3"/>
<dbReference type="InterPro" id="IPR036388">
    <property type="entry name" value="WH-like_DNA-bd_sf"/>
</dbReference>
<dbReference type="EMBL" id="FQUO01000023">
    <property type="protein sequence ID" value="SHG26913.1"/>
    <property type="molecule type" value="Genomic_DNA"/>
</dbReference>
<dbReference type="SMART" id="SM00347">
    <property type="entry name" value="HTH_MARR"/>
    <property type="match status" value="1"/>
</dbReference>